<evidence type="ECO:0000256" key="1">
    <source>
        <dbReference type="SAM" id="MobiDB-lite"/>
    </source>
</evidence>
<feature type="compositionally biased region" description="Low complexity" evidence="1">
    <location>
        <begin position="101"/>
        <end position="111"/>
    </location>
</feature>
<gene>
    <name evidence="3" type="ORF">BLA24064_00787</name>
</gene>
<dbReference type="AlphaFoldDB" id="A0A6P2HTQ9"/>
<protein>
    <submittedName>
        <fullName evidence="3">Uncharacterized protein</fullName>
    </submittedName>
</protein>
<organism evidence="3 4">
    <name type="scientific">Burkholderia latens</name>
    <dbReference type="NCBI Taxonomy" id="488446"/>
    <lineage>
        <taxon>Bacteria</taxon>
        <taxon>Pseudomonadati</taxon>
        <taxon>Pseudomonadota</taxon>
        <taxon>Betaproteobacteria</taxon>
        <taxon>Burkholderiales</taxon>
        <taxon>Burkholderiaceae</taxon>
        <taxon>Burkholderia</taxon>
        <taxon>Burkholderia cepacia complex</taxon>
    </lineage>
</organism>
<evidence type="ECO:0000313" key="3">
    <source>
        <dbReference type="EMBL" id="VWB20400.1"/>
    </source>
</evidence>
<name>A0A6P2HTQ9_9BURK</name>
<evidence type="ECO:0000256" key="2">
    <source>
        <dbReference type="SAM" id="Phobius"/>
    </source>
</evidence>
<feature type="compositionally biased region" description="Basic residues" evidence="1">
    <location>
        <begin position="220"/>
        <end position="230"/>
    </location>
</feature>
<feature type="transmembrane region" description="Helical" evidence="2">
    <location>
        <begin position="57"/>
        <end position="78"/>
    </location>
</feature>
<dbReference type="EMBL" id="CABVPL010000004">
    <property type="protein sequence ID" value="VWB20400.1"/>
    <property type="molecule type" value="Genomic_DNA"/>
</dbReference>
<accession>A0A6P2HTQ9</accession>
<dbReference type="Proteomes" id="UP000494222">
    <property type="component" value="Unassembled WGS sequence"/>
</dbReference>
<feature type="compositionally biased region" description="Polar residues" evidence="1">
    <location>
        <begin position="235"/>
        <end position="248"/>
    </location>
</feature>
<feature type="compositionally biased region" description="Low complexity" evidence="1">
    <location>
        <begin position="151"/>
        <end position="194"/>
    </location>
</feature>
<feature type="region of interest" description="Disordered" evidence="1">
    <location>
        <begin position="101"/>
        <end position="271"/>
    </location>
</feature>
<keyword evidence="2" id="KW-1133">Transmembrane helix</keyword>
<keyword evidence="2" id="KW-0472">Membrane</keyword>
<sequence length="271" mass="28333">MDIREIQALHAQYSSQPVVIDINSHVRALPAPDRQESARKRVTARLSSASRKFGRPAAIVLAVVAGAGLTGISAAKLWHALHPPQAIAHAERTTMHYATTPATPAAASTSPGSRRQLTGADFDDSSDRAPTATSRDNGQARQIGESSESTAPANAAKPAAATDLEKAAASPIRAARAAPSQVAGQQQATALQSASPPPPTTLSTPVTAQPTVQPAEQAKRALHRIHRAPSRQRQESVNTETPASTQHNEATKTEHSPKPSTPGKTGDVPLF</sequence>
<feature type="compositionally biased region" description="Polar residues" evidence="1">
    <location>
        <begin position="131"/>
        <end position="150"/>
    </location>
</feature>
<proteinExistence type="predicted"/>
<keyword evidence="2" id="KW-0812">Transmembrane</keyword>
<evidence type="ECO:0000313" key="4">
    <source>
        <dbReference type="Proteomes" id="UP000494222"/>
    </source>
</evidence>
<reference evidence="3 4" key="1">
    <citation type="submission" date="2019-09" db="EMBL/GenBank/DDBJ databases">
        <authorList>
            <person name="Depoorter E."/>
        </authorList>
    </citation>
    <scope>NUCLEOTIDE SEQUENCE [LARGE SCALE GENOMIC DNA]</scope>
    <source>
        <strain evidence="3">LMG 24064</strain>
    </source>
</reference>